<sequence>MFNPLRLTDYVEAHRPRIGSVPVSRLLRKLDTVIGQDRVELERHGLKEVFKGLPGRLAIGFLDQLRHRKFAGPVDGHKEIELALFGPDLGNVDVEEA</sequence>
<name>A0ABQ0ARI3_9RHOB</name>
<gene>
    <name evidence="1" type="ORF">NBRC116598_39280</name>
</gene>
<evidence type="ECO:0000313" key="2">
    <source>
        <dbReference type="Proteomes" id="UP001441944"/>
    </source>
</evidence>
<dbReference type="EMBL" id="BAABWU010000023">
    <property type="protein sequence ID" value="GAA6198483.1"/>
    <property type="molecule type" value="Genomic_DNA"/>
</dbReference>
<protein>
    <submittedName>
        <fullName evidence="1">Uncharacterized protein</fullName>
    </submittedName>
</protein>
<proteinExistence type="predicted"/>
<organism evidence="1 2">
    <name type="scientific">Pseudophaeobacter arcticus</name>
    <dbReference type="NCBI Taxonomy" id="385492"/>
    <lineage>
        <taxon>Bacteria</taxon>
        <taxon>Pseudomonadati</taxon>
        <taxon>Pseudomonadota</taxon>
        <taxon>Alphaproteobacteria</taxon>
        <taxon>Rhodobacterales</taxon>
        <taxon>Paracoccaceae</taxon>
        <taxon>Pseudophaeobacter</taxon>
    </lineage>
</organism>
<reference evidence="1 2" key="1">
    <citation type="submission" date="2024-04" db="EMBL/GenBank/DDBJ databases">
        <title>Draft genome sequence of Pseudophaeobacter arcticus NBRC 116598.</title>
        <authorList>
            <person name="Miyakawa T."/>
            <person name="Kusuya Y."/>
            <person name="Miura T."/>
        </authorList>
    </citation>
    <scope>NUCLEOTIDE SEQUENCE [LARGE SCALE GENOMIC DNA]</scope>
    <source>
        <strain evidence="1 2">SU-CL00105</strain>
    </source>
</reference>
<evidence type="ECO:0000313" key="1">
    <source>
        <dbReference type="EMBL" id="GAA6198483.1"/>
    </source>
</evidence>
<accession>A0ABQ0ARI3</accession>
<keyword evidence="2" id="KW-1185">Reference proteome</keyword>
<dbReference type="Proteomes" id="UP001441944">
    <property type="component" value="Unassembled WGS sequence"/>
</dbReference>
<comment type="caution">
    <text evidence="1">The sequence shown here is derived from an EMBL/GenBank/DDBJ whole genome shotgun (WGS) entry which is preliminary data.</text>
</comment>